<dbReference type="Proteomes" id="UP000250321">
    <property type="component" value="Unassembled WGS sequence"/>
</dbReference>
<gene>
    <name evidence="2" type="ORF">Pyn_04532</name>
</gene>
<protein>
    <submittedName>
        <fullName evidence="2">Uncharacterized protein</fullName>
    </submittedName>
</protein>
<accession>A0A314UFY1</accession>
<dbReference type="EMBL" id="PJQY01003609">
    <property type="protein sequence ID" value="PQM35918.1"/>
    <property type="molecule type" value="Genomic_DNA"/>
</dbReference>
<evidence type="ECO:0000256" key="1">
    <source>
        <dbReference type="SAM" id="MobiDB-lite"/>
    </source>
</evidence>
<feature type="region of interest" description="Disordered" evidence="1">
    <location>
        <begin position="52"/>
        <end position="71"/>
    </location>
</feature>
<sequence length="106" mass="11638">MTDMNVGEKLDIVKPQLQVVKFIELEPKTKIGQPSGLGGHEGLAKVMIGSHLGRTSHPSTSTHRQRNGNIHVENKKGSKLGVKHGLATITISMKMLFYTATYYVSH</sequence>
<proteinExistence type="predicted"/>
<organism evidence="2 3">
    <name type="scientific">Prunus yedoensis var. nudiflora</name>
    <dbReference type="NCBI Taxonomy" id="2094558"/>
    <lineage>
        <taxon>Eukaryota</taxon>
        <taxon>Viridiplantae</taxon>
        <taxon>Streptophyta</taxon>
        <taxon>Embryophyta</taxon>
        <taxon>Tracheophyta</taxon>
        <taxon>Spermatophyta</taxon>
        <taxon>Magnoliopsida</taxon>
        <taxon>eudicotyledons</taxon>
        <taxon>Gunneridae</taxon>
        <taxon>Pentapetalae</taxon>
        <taxon>rosids</taxon>
        <taxon>fabids</taxon>
        <taxon>Rosales</taxon>
        <taxon>Rosaceae</taxon>
        <taxon>Amygdaloideae</taxon>
        <taxon>Amygdaleae</taxon>
        <taxon>Prunus</taxon>
    </lineage>
</organism>
<evidence type="ECO:0000313" key="2">
    <source>
        <dbReference type="EMBL" id="PQM35918.1"/>
    </source>
</evidence>
<dbReference type="AlphaFoldDB" id="A0A314UFY1"/>
<keyword evidence="3" id="KW-1185">Reference proteome</keyword>
<reference evidence="2 3" key="1">
    <citation type="submission" date="2018-02" db="EMBL/GenBank/DDBJ databases">
        <title>Draft genome of wild Prunus yedoensis var. nudiflora.</title>
        <authorList>
            <person name="Baek S."/>
            <person name="Kim J.-H."/>
            <person name="Choi K."/>
            <person name="Kim G.-B."/>
            <person name="Cho A."/>
            <person name="Jang H."/>
            <person name="Shin C.-H."/>
            <person name="Yu H.-J."/>
            <person name="Mun J.-H."/>
        </authorList>
    </citation>
    <scope>NUCLEOTIDE SEQUENCE [LARGE SCALE GENOMIC DNA]</scope>
    <source>
        <strain evidence="3">cv. Jeju island</strain>
        <tissue evidence="2">Leaf</tissue>
    </source>
</reference>
<comment type="caution">
    <text evidence="2">The sequence shown here is derived from an EMBL/GenBank/DDBJ whole genome shotgun (WGS) entry which is preliminary data.</text>
</comment>
<name>A0A314UFY1_PRUYE</name>
<evidence type="ECO:0000313" key="3">
    <source>
        <dbReference type="Proteomes" id="UP000250321"/>
    </source>
</evidence>